<dbReference type="PROSITE" id="PS50056">
    <property type="entry name" value="TYR_PHOSPHATASE_2"/>
    <property type="match status" value="1"/>
</dbReference>
<feature type="domain" description="Tyrosine-protein phosphatase" evidence="5">
    <location>
        <begin position="16"/>
        <end position="116"/>
    </location>
</feature>
<dbReference type="PANTHER" id="PTHR10159">
    <property type="entry name" value="DUAL SPECIFICITY PROTEIN PHOSPHATASE"/>
    <property type="match status" value="1"/>
</dbReference>
<proteinExistence type="inferred from homology"/>
<dbReference type="InterPro" id="IPR000340">
    <property type="entry name" value="Dual-sp_phosphatase_cat-dom"/>
</dbReference>
<dbReference type="GO" id="GO:0005737">
    <property type="term" value="C:cytoplasm"/>
    <property type="evidence" value="ECO:0007669"/>
    <property type="project" value="TreeGrafter"/>
</dbReference>
<evidence type="ECO:0000256" key="1">
    <source>
        <dbReference type="ARBA" id="ARBA00008601"/>
    </source>
</evidence>
<dbReference type="Pfam" id="PF00782">
    <property type="entry name" value="DSPc"/>
    <property type="match status" value="1"/>
</dbReference>
<dbReference type="CDD" id="cd14498">
    <property type="entry name" value="DSP"/>
    <property type="match status" value="1"/>
</dbReference>
<dbReference type="PANTHER" id="PTHR10159:SF519">
    <property type="entry name" value="DUAL SPECIFICITY PROTEIN PHOSPHATASE MPK3"/>
    <property type="match status" value="1"/>
</dbReference>
<evidence type="ECO:0000256" key="3">
    <source>
        <dbReference type="ARBA" id="ARBA00022801"/>
    </source>
</evidence>
<evidence type="ECO:0000313" key="9">
    <source>
        <dbReference type="EMBL" id="CAF3883206.1"/>
    </source>
</evidence>
<reference evidence="7" key="1">
    <citation type="submission" date="2021-02" db="EMBL/GenBank/DDBJ databases">
        <authorList>
            <person name="Nowell W R."/>
        </authorList>
    </citation>
    <scope>NUCLEOTIDE SEQUENCE</scope>
</reference>
<comment type="similarity">
    <text evidence="1">Belongs to the protein-tyrosine phosphatase family. Non-receptor class dual specificity subfamily.</text>
</comment>
<dbReference type="EMBL" id="CAJNOI010000434">
    <property type="protein sequence ID" value="CAF1277962.1"/>
    <property type="molecule type" value="Genomic_DNA"/>
</dbReference>
<evidence type="ECO:0000313" key="8">
    <source>
        <dbReference type="EMBL" id="CAF1277962.1"/>
    </source>
</evidence>
<dbReference type="SUPFAM" id="SSF52799">
    <property type="entry name" value="(Phosphotyrosine protein) phosphatases II"/>
    <property type="match status" value="1"/>
</dbReference>
<dbReference type="GO" id="GO:0043409">
    <property type="term" value="P:negative regulation of MAPK cascade"/>
    <property type="evidence" value="ECO:0007669"/>
    <property type="project" value="TreeGrafter"/>
</dbReference>
<dbReference type="GO" id="GO:0004725">
    <property type="term" value="F:protein tyrosine phosphatase activity"/>
    <property type="evidence" value="ECO:0007669"/>
    <property type="project" value="UniProtKB-EC"/>
</dbReference>
<dbReference type="Proteomes" id="UP000663877">
    <property type="component" value="Unassembled WGS sequence"/>
</dbReference>
<keyword evidence="3" id="KW-0378">Hydrolase</keyword>
<dbReference type="EMBL" id="CAJNOG010000029">
    <property type="protein sequence ID" value="CAF0796401.1"/>
    <property type="molecule type" value="Genomic_DNA"/>
</dbReference>
<evidence type="ECO:0000256" key="4">
    <source>
        <dbReference type="ARBA" id="ARBA00022912"/>
    </source>
</evidence>
<keyword evidence="4" id="KW-0904">Protein phosphatase</keyword>
<protein>
    <recommendedName>
        <fullName evidence="2">protein-tyrosine-phosphatase</fullName>
        <ecNumber evidence="2">3.1.3.48</ecNumber>
    </recommendedName>
</protein>
<dbReference type="InterPro" id="IPR016130">
    <property type="entry name" value="Tyr_Pase_AS"/>
</dbReference>
<dbReference type="AlphaFoldDB" id="A0A813SKH8"/>
<gene>
    <name evidence="8" type="ORF">BJG266_LOCUS31036</name>
    <name evidence="7" type="ORF">JYZ213_LOCUS5011</name>
    <name evidence="9" type="ORF">OXD698_LOCUS23008</name>
</gene>
<dbReference type="Proteomes" id="UP000663844">
    <property type="component" value="Unassembled WGS sequence"/>
</dbReference>
<name>A0A813SKH8_9BILA</name>
<organism evidence="7 10">
    <name type="scientific">Adineta steineri</name>
    <dbReference type="NCBI Taxonomy" id="433720"/>
    <lineage>
        <taxon>Eukaryota</taxon>
        <taxon>Metazoa</taxon>
        <taxon>Spiralia</taxon>
        <taxon>Gnathifera</taxon>
        <taxon>Rotifera</taxon>
        <taxon>Eurotatoria</taxon>
        <taxon>Bdelloidea</taxon>
        <taxon>Adinetida</taxon>
        <taxon>Adinetidae</taxon>
        <taxon>Adineta</taxon>
    </lineage>
</organism>
<evidence type="ECO:0000313" key="10">
    <source>
        <dbReference type="Proteomes" id="UP000663845"/>
    </source>
</evidence>
<accession>A0A813SKH8</accession>
<dbReference type="PROSITE" id="PS50054">
    <property type="entry name" value="TYR_PHOSPHATASE_DUAL"/>
    <property type="match status" value="1"/>
</dbReference>
<evidence type="ECO:0000313" key="7">
    <source>
        <dbReference type="EMBL" id="CAF0796401.1"/>
    </source>
</evidence>
<dbReference type="InterPro" id="IPR000387">
    <property type="entry name" value="Tyr_Pase_dom"/>
</dbReference>
<dbReference type="InterPro" id="IPR020422">
    <property type="entry name" value="TYR_PHOSPHATASE_DUAL_dom"/>
</dbReference>
<dbReference type="Gene3D" id="3.90.190.10">
    <property type="entry name" value="Protein tyrosine phosphatase superfamily"/>
    <property type="match status" value="1"/>
</dbReference>
<dbReference type="Proteomes" id="UP000663845">
    <property type="component" value="Unassembled WGS sequence"/>
</dbReference>
<evidence type="ECO:0000256" key="2">
    <source>
        <dbReference type="ARBA" id="ARBA00013064"/>
    </source>
</evidence>
<dbReference type="EMBL" id="CAJOAZ010002007">
    <property type="protein sequence ID" value="CAF3883206.1"/>
    <property type="molecule type" value="Genomic_DNA"/>
</dbReference>
<dbReference type="PROSITE" id="PS00383">
    <property type="entry name" value="TYR_PHOSPHATASE_1"/>
    <property type="match status" value="1"/>
</dbReference>
<comment type="caution">
    <text evidence="7">The sequence shown here is derived from an EMBL/GenBank/DDBJ whole genome shotgun (WGS) entry which is preliminary data.</text>
</comment>
<dbReference type="InterPro" id="IPR029021">
    <property type="entry name" value="Prot-tyrosine_phosphatase-like"/>
</dbReference>
<dbReference type="EC" id="3.1.3.48" evidence="2"/>
<dbReference type="SMART" id="SM00195">
    <property type="entry name" value="DSPc"/>
    <property type="match status" value="1"/>
</dbReference>
<feature type="domain" description="Tyrosine specific protein phosphatases" evidence="6">
    <location>
        <begin position="79"/>
        <end position="116"/>
    </location>
</feature>
<evidence type="ECO:0000259" key="5">
    <source>
        <dbReference type="PROSITE" id="PS50054"/>
    </source>
</evidence>
<sequence>MNQQELISIKQQHHTTLSMISADFLYHSGIKHAMNKTLHEELGIQHIIDVSDCKLDQDILDRCHVLWVNIEDVTYFDIAEYFKMTNEFLQSCETKGEKVLVHCQMGVSRSSSIVLD</sequence>
<evidence type="ECO:0000259" key="6">
    <source>
        <dbReference type="PROSITE" id="PS50056"/>
    </source>
</evidence>